<dbReference type="SMART" id="SM00248">
    <property type="entry name" value="ANK"/>
    <property type="match status" value="2"/>
</dbReference>
<dbReference type="OrthoDB" id="539213at2759"/>
<proteinExistence type="predicted"/>
<dbReference type="PROSITE" id="PS50297">
    <property type="entry name" value="ANK_REP_REGION"/>
    <property type="match status" value="1"/>
</dbReference>
<protein>
    <recommendedName>
        <fullName evidence="7">Ankyrin repeat protein</fullName>
    </recommendedName>
</protein>
<dbReference type="Pfam" id="PF12796">
    <property type="entry name" value="Ank_2"/>
    <property type="match status" value="1"/>
</dbReference>
<keyword evidence="1" id="KW-0677">Repeat</keyword>
<dbReference type="InterPro" id="IPR002110">
    <property type="entry name" value="Ankyrin_rpt"/>
</dbReference>
<evidence type="ECO:0000313" key="6">
    <source>
        <dbReference type="Proteomes" id="UP000689195"/>
    </source>
</evidence>
<dbReference type="InterPro" id="IPR051637">
    <property type="entry name" value="Ank_repeat_dom-contain_49"/>
</dbReference>
<organism evidence="5 6">
    <name type="scientific">Paramecium pentaurelia</name>
    <dbReference type="NCBI Taxonomy" id="43138"/>
    <lineage>
        <taxon>Eukaryota</taxon>
        <taxon>Sar</taxon>
        <taxon>Alveolata</taxon>
        <taxon>Ciliophora</taxon>
        <taxon>Intramacronucleata</taxon>
        <taxon>Oligohymenophorea</taxon>
        <taxon>Peniculida</taxon>
        <taxon>Parameciidae</taxon>
        <taxon>Paramecium</taxon>
    </lineage>
</organism>
<feature type="repeat" description="ANK" evidence="3">
    <location>
        <begin position="150"/>
        <end position="182"/>
    </location>
</feature>
<dbReference type="PANTHER" id="PTHR24180">
    <property type="entry name" value="CYCLIN-DEPENDENT KINASE INHIBITOR 2C-RELATED"/>
    <property type="match status" value="1"/>
</dbReference>
<dbReference type="PROSITE" id="PS50088">
    <property type="entry name" value="ANK_REPEAT"/>
    <property type="match status" value="1"/>
</dbReference>
<dbReference type="EMBL" id="CAJJDO010000162">
    <property type="protein sequence ID" value="CAD8211029.1"/>
    <property type="molecule type" value="Genomic_DNA"/>
</dbReference>
<dbReference type="PANTHER" id="PTHR24180:SF45">
    <property type="entry name" value="POLY [ADP-RIBOSE] POLYMERASE TANKYRASE"/>
    <property type="match status" value="1"/>
</dbReference>
<dbReference type="AlphaFoldDB" id="A0A8S1YB91"/>
<feature type="coiled-coil region" evidence="4">
    <location>
        <begin position="93"/>
        <end position="120"/>
    </location>
</feature>
<evidence type="ECO:0000256" key="4">
    <source>
        <dbReference type="SAM" id="Coils"/>
    </source>
</evidence>
<keyword evidence="2 3" id="KW-0040">ANK repeat</keyword>
<evidence type="ECO:0000256" key="3">
    <source>
        <dbReference type="PROSITE-ProRule" id="PRU00023"/>
    </source>
</evidence>
<comment type="caution">
    <text evidence="5">The sequence shown here is derived from an EMBL/GenBank/DDBJ whole genome shotgun (WGS) entry which is preliminary data.</text>
</comment>
<evidence type="ECO:0000256" key="2">
    <source>
        <dbReference type="ARBA" id="ARBA00023043"/>
    </source>
</evidence>
<keyword evidence="4" id="KW-0175">Coiled coil</keyword>
<accession>A0A8S1YB91</accession>
<sequence length="424" mass="49162">MKITLSGRGPEELIKQIKEGIFYFNPLEILGIEQSKDARASFINKITSKKITKRIVATLAFDQISTKQSNRYLEVYQKKGYYKLNMQKYGVYEAALISDIEYLKQNLKNAKNQQQEHKRTLLYTCCRSGFYDCVELLLHYGCDIEQQQDTNSTPLHVASFYGHKNVTQLLISYGDNNNIKNHYNNYPSDEARTDEIKQLIISNKDDNILTFFQQSKKEGIVEFIERSKNDNMIRIYRKLKNVDLKLLFKNKKEYCHCYHGTQFKYIKPILDVGLQPSGAKTKYGKVETPSNHIHPDKTIGGIKNLAKAIFTSPSAFYAADTAYSERIQNKGHQYCCLVEALIKEGSYKQYPSTVLQRDFEIKNEPANVEYRIDCNQDAPLIQRTEDATKVIVFSALFLKEQYLQNQENYDECNQFLDNLSAFEL</sequence>
<evidence type="ECO:0000313" key="5">
    <source>
        <dbReference type="EMBL" id="CAD8211029.1"/>
    </source>
</evidence>
<evidence type="ECO:0000256" key="1">
    <source>
        <dbReference type="ARBA" id="ARBA00022737"/>
    </source>
</evidence>
<dbReference type="Proteomes" id="UP000689195">
    <property type="component" value="Unassembled WGS sequence"/>
</dbReference>
<reference evidence="5" key="1">
    <citation type="submission" date="2021-01" db="EMBL/GenBank/DDBJ databases">
        <authorList>
            <consortium name="Genoscope - CEA"/>
            <person name="William W."/>
        </authorList>
    </citation>
    <scope>NUCLEOTIDE SEQUENCE</scope>
</reference>
<keyword evidence="6" id="KW-1185">Reference proteome</keyword>
<evidence type="ECO:0008006" key="7">
    <source>
        <dbReference type="Google" id="ProtNLM"/>
    </source>
</evidence>
<gene>
    <name evidence="5" type="ORF">PPENT_87.1.T1620001</name>
</gene>
<name>A0A8S1YB91_9CILI</name>